<feature type="transmembrane region" description="Helical" evidence="1">
    <location>
        <begin position="24"/>
        <end position="44"/>
    </location>
</feature>
<reference evidence="2" key="1">
    <citation type="submission" date="2022-04" db="EMBL/GenBank/DDBJ databases">
        <title>Carnegiea gigantea Genome sequencing and assembly v2.</title>
        <authorList>
            <person name="Copetti D."/>
            <person name="Sanderson M.J."/>
            <person name="Burquez A."/>
            <person name="Wojciechowski M.F."/>
        </authorList>
    </citation>
    <scope>NUCLEOTIDE SEQUENCE</scope>
    <source>
        <strain evidence="2">SGP5-SGP5p</strain>
        <tissue evidence="2">Aerial part</tissue>
    </source>
</reference>
<evidence type="ECO:0000313" key="2">
    <source>
        <dbReference type="EMBL" id="KAJ8448370.1"/>
    </source>
</evidence>
<keyword evidence="1" id="KW-0812">Transmembrane</keyword>
<accession>A0A9Q1KRA0</accession>
<dbReference type="EMBL" id="JAKOGI010000030">
    <property type="protein sequence ID" value="KAJ8448370.1"/>
    <property type="molecule type" value="Genomic_DNA"/>
</dbReference>
<gene>
    <name evidence="2" type="ORF">Cgig2_021998</name>
</gene>
<feature type="transmembrane region" description="Helical" evidence="1">
    <location>
        <begin position="50"/>
        <end position="66"/>
    </location>
</feature>
<keyword evidence="1" id="KW-0472">Membrane</keyword>
<name>A0A9Q1KRA0_9CARY</name>
<sequence>MKKDEEEANPSDPKQRRMMMKSGIYEYIFVMSCWICSLSDNLPIQKPHQLKILAFISFLISFLTILRPPRRRITAWIFRGASRRQDSLARELLDLKKGGGLDAIIVLLKLLNLKGGFFDFWALRKRAAQRFIYRGYFQRCSPVYGAKLKSHNIRGF</sequence>
<comment type="caution">
    <text evidence="2">The sequence shown here is derived from an EMBL/GenBank/DDBJ whole genome shotgun (WGS) entry which is preliminary data.</text>
</comment>
<organism evidence="2 3">
    <name type="scientific">Carnegiea gigantea</name>
    <dbReference type="NCBI Taxonomy" id="171969"/>
    <lineage>
        <taxon>Eukaryota</taxon>
        <taxon>Viridiplantae</taxon>
        <taxon>Streptophyta</taxon>
        <taxon>Embryophyta</taxon>
        <taxon>Tracheophyta</taxon>
        <taxon>Spermatophyta</taxon>
        <taxon>Magnoliopsida</taxon>
        <taxon>eudicotyledons</taxon>
        <taxon>Gunneridae</taxon>
        <taxon>Pentapetalae</taxon>
        <taxon>Caryophyllales</taxon>
        <taxon>Cactineae</taxon>
        <taxon>Cactaceae</taxon>
        <taxon>Cactoideae</taxon>
        <taxon>Echinocereeae</taxon>
        <taxon>Carnegiea</taxon>
    </lineage>
</organism>
<evidence type="ECO:0000313" key="3">
    <source>
        <dbReference type="Proteomes" id="UP001153076"/>
    </source>
</evidence>
<keyword evidence="3" id="KW-1185">Reference proteome</keyword>
<keyword evidence="1" id="KW-1133">Transmembrane helix</keyword>
<evidence type="ECO:0000256" key="1">
    <source>
        <dbReference type="SAM" id="Phobius"/>
    </source>
</evidence>
<dbReference type="AlphaFoldDB" id="A0A9Q1KRA0"/>
<dbReference type="Proteomes" id="UP001153076">
    <property type="component" value="Unassembled WGS sequence"/>
</dbReference>
<proteinExistence type="predicted"/>
<protein>
    <submittedName>
        <fullName evidence="2">Uncharacterized protein</fullName>
    </submittedName>
</protein>